<evidence type="ECO:0000256" key="1">
    <source>
        <dbReference type="ARBA" id="ARBA00004123"/>
    </source>
</evidence>
<dbReference type="GO" id="GO:0071004">
    <property type="term" value="C:U2-type prespliceosome"/>
    <property type="evidence" value="ECO:0007669"/>
    <property type="project" value="EnsemblFungi"/>
</dbReference>
<evidence type="ECO:0000256" key="2">
    <source>
        <dbReference type="ARBA" id="ARBA00022614"/>
    </source>
</evidence>
<dbReference type="PANTHER" id="PTHR10552">
    <property type="entry name" value="U2 SMALL NUCLEAR RIBONUCLEOPROTEIN A"/>
    <property type="match status" value="1"/>
</dbReference>
<dbReference type="Proteomes" id="UP000002866">
    <property type="component" value="Chromosome 1"/>
</dbReference>
<dbReference type="eggNOG" id="KOG1644">
    <property type="taxonomic scope" value="Eukaryota"/>
</dbReference>
<dbReference type="InterPro" id="IPR032675">
    <property type="entry name" value="LRR_dom_sf"/>
</dbReference>
<dbReference type="OMA" id="CHLEDYR"/>
<dbReference type="InterPro" id="IPR044640">
    <property type="entry name" value="RU2A"/>
</dbReference>
<dbReference type="GO" id="GO:0005686">
    <property type="term" value="C:U2 snRNP"/>
    <property type="evidence" value="ECO:0007669"/>
    <property type="project" value="EnsemblFungi"/>
</dbReference>
<dbReference type="GeneID" id="14493053"/>
<keyword evidence="4" id="KW-0539">Nucleus</keyword>
<keyword evidence="8" id="KW-1185">Reference proteome</keyword>
<dbReference type="AlphaFoldDB" id="I2GWA3"/>
<dbReference type="GO" id="GO:0000974">
    <property type="term" value="C:Prp19 complex"/>
    <property type="evidence" value="ECO:0007669"/>
    <property type="project" value="EnsemblFungi"/>
</dbReference>
<dbReference type="HOGENOM" id="CLU_061027_3_0_1"/>
<keyword evidence="2" id="KW-0433">Leucine-rich repeat</keyword>
<dbReference type="RefSeq" id="XP_004177924.1">
    <property type="nucleotide sequence ID" value="XM_004177876.1"/>
</dbReference>
<dbReference type="FunCoup" id="I2GWA3">
    <property type="interactions" value="1366"/>
</dbReference>
<evidence type="ECO:0000256" key="3">
    <source>
        <dbReference type="ARBA" id="ARBA00022737"/>
    </source>
</evidence>
<gene>
    <name evidence="7" type="primary">TBLA0A06120</name>
    <name evidence="7" type="ORF">TBLA_0A06120</name>
</gene>
<dbReference type="KEGG" id="tbl:TBLA_0A06120"/>
<dbReference type="OrthoDB" id="433501at2759"/>
<dbReference type="Gene3D" id="3.80.10.10">
    <property type="entry name" value="Ribonuclease Inhibitor"/>
    <property type="match status" value="1"/>
</dbReference>
<reference evidence="7 8" key="1">
    <citation type="journal article" date="2011" name="Proc. Natl. Acad. Sci. U.S.A.">
        <title>Evolutionary erosion of yeast sex chromosomes by mating-type switching accidents.</title>
        <authorList>
            <person name="Gordon J.L."/>
            <person name="Armisen D."/>
            <person name="Proux-Wera E."/>
            <person name="Oheigeartaigh S.S."/>
            <person name="Byrne K.P."/>
            <person name="Wolfe K.H."/>
        </authorList>
    </citation>
    <scope>NUCLEOTIDE SEQUENCE [LARGE SCALE GENOMIC DNA]</scope>
    <source>
        <strain evidence="8">ATCC 34711 / CBS 6284 / DSM 70876 / NBRC 10599 / NRRL Y-10934 / UCD 77-7</strain>
    </source>
</reference>
<dbReference type="GO" id="GO:0000398">
    <property type="term" value="P:mRNA splicing, via spliceosome"/>
    <property type="evidence" value="ECO:0007669"/>
    <property type="project" value="EnsemblFungi"/>
</dbReference>
<dbReference type="SUPFAM" id="SSF52058">
    <property type="entry name" value="L domain-like"/>
    <property type="match status" value="1"/>
</dbReference>
<evidence type="ECO:0000313" key="7">
    <source>
        <dbReference type="EMBL" id="CCH58405.1"/>
    </source>
</evidence>
<comment type="similarity">
    <text evidence="5">Belongs to the U2 small nuclear ribonucleoprotein A family.</text>
</comment>
<dbReference type="InParanoid" id="I2GWA3"/>
<dbReference type="InterPro" id="IPR001611">
    <property type="entry name" value="Leu-rich_rpt"/>
</dbReference>
<accession>I2GWA3</accession>
<evidence type="ECO:0000313" key="8">
    <source>
        <dbReference type="Proteomes" id="UP000002866"/>
    </source>
</evidence>
<evidence type="ECO:0000256" key="4">
    <source>
        <dbReference type="ARBA" id="ARBA00023242"/>
    </source>
</evidence>
<organism evidence="7 8">
    <name type="scientific">Henningerozyma blattae (strain ATCC 34711 / CBS 6284 / DSM 70876 / NBRC 10599 / NRRL Y-10934 / UCD 77-7)</name>
    <name type="common">Yeast</name>
    <name type="synonym">Tetrapisispora blattae</name>
    <dbReference type="NCBI Taxonomy" id="1071380"/>
    <lineage>
        <taxon>Eukaryota</taxon>
        <taxon>Fungi</taxon>
        <taxon>Dikarya</taxon>
        <taxon>Ascomycota</taxon>
        <taxon>Saccharomycotina</taxon>
        <taxon>Saccharomycetes</taxon>
        <taxon>Saccharomycetales</taxon>
        <taxon>Saccharomycetaceae</taxon>
        <taxon>Henningerozyma</taxon>
    </lineage>
</organism>
<evidence type="ECO:0000256" key="6">
    <source>
        <dbReference type="ARBA" id="ARBA00024238"/>
    </source>
</evidence>
<dbReference type="EMBL" id="HE806316">
    <property type="protein sequence ID" value="CCH58405.1"/>
    <property type="molecule type" value="Genomic_DNA"/>
</dbReference>
<proteinExistence type="inferred from homology"/>
<dbReference type="PROSITE" id="PS51450">
    <property type="entry name" value="LRR"/>
    <property type="match status" value="1"/>
</dbReference>
<dbReference type="STRING" id="1071380.I2GWA3"/>
<evidence type="ECO:0000256" key="5">
    <source>
        <dbReference type="ARBA" id="ARBA00024196"/>
    </source>
</evidence>
<protein>
    <recommendedName>
        <fullName evidence="6">U2 small nuclear ribonucleoprotein A'</fullName>
    </recommendedName>
</protein>
<name>I2GWA3_HENB6</name>
<dbReference type="PANTHER" id="PTHR10552:SF6">
    <property type="entry name" value="U2 SMALL NUCLEAR RIBONUCLEOPROTEIN A"/>
    <property type="match status" value="1"/>
</dbReference>
<keyword evidence="3" id="KW-0677">Repeat</keyword>
<dbReference type="Pfam" id="PF14580">
    <property type="entry name" value="LRR_9"/>
    <property type="match status" value="1"/>
</dbReference>
<comment type="subcellular location">
    <subcellularLocation>
        <location evidence="1">Nucleus</location>
    </subcellularLocation>
</comment>
<dbReference type="GO" id="GO:0030620">
    <property type="term" value="F:U2 snRNA binding"/>
    <property type="evidence" value="ECO:0007669"/>
    <property type="project" value="InterPro"/>
</dbReference>
<sequence>MKFTPSTIIDAPSYGVDFFDGTFDVDKCVILRDLDLESDSATMNTSLASLAPSTNILDLTNNSLTVLPNLRNHKSLHTLLLARNRIRTIDGRLLPSNLNNLVLSNNGITTLDQVNGLQHAPKTITNLSLRGNQICHLEGYRTYILTLLPSLQILDFTKITQDERNAVKDGTIKLKQVSHQLQADSKAISEDKSLELMQHVVHKMTDERKKELKLQLINATSLEEIDRLEKLLAGGI</sequence>